<dbReference type="Pfam" id="PF00293">
    <property type="entry name" value="NUDIX"/>
    <property type="match status" value="1"/>
</dbReference>
<evidence type="ECO:0000256" key="5">
    <source>
        <dbReference type="ARBA" id="ARBA00022801"/>
    </source>
</evidence>
<dbReference type="Gene3D" id="3.90.79.10">
    <property type="entry name" value="Nucleoside Triphosphate Pyrophosphohydrolase"/>
    <property type="match status" value="1"/>
</dbReference>
<dbReference type="GO" id="GO:0004787">
    <property type="term" value="F:thiamine diphosphate phosphatase activity"/>
    <property type="evidence" value="ECO:0007669"/>
    <property type="project" value="InterPro"/>
</dbReference>
<name>A0A4R2F9Q5_9GAMM</name>
<comment type="cofactor">
    <cofactor evidence="1 6">
        <name>Mg(2+)</name>
        <dbReference type="ChEBI" id="CHEBI:18420"/>
    </cofactor>
</comment>
<reference evidence="8 9" key="1">
    <citation type="submission" date="2019-03" db="EMBL/GenBank/DDBJ databases">
        <title>Freshwater and sediment microbial communities from various areas in North America, analyzing microbe dynamics in response to fracking.</title>
        <authorList>
            <person name="Lamendella R."/>
        </authorList>
    </citation>
    <scope>NUCLEOTIDE SEQUENCE [LARGE SCALE GENOMIC DNA]</scope>
    <source>
        <strain evidence="8 9">74A</strain>
    </source>
</reference>
<evidence type="ECO:0000256" key="3">
    <source>
        <dbReference type="ARBA" id="ARBA00011245"/>
    </source>
</evidence>
<dbReference type="PANTHER" id="PTHR43222">
    <property type="entry name" value="NUDIX HYDROLASE 23"/>
    <property type="match status" value="1"/>
</dbReference>
<protein>
    <recommendedName>
        <fullName evidence="4 6">Phosphatase NudJ</fullName>
        <ecNumber evidence="6">3.6.1.-</ecNumber>
    </recommendedName>
</protein>
<feature type="domain" description="Nudix hydrolase" evidence="7">
    <location>
        <begin position="11"/>
        <end position="142"/>
    </location>
</feature>
<dbReference type="Proteomes" id="UP000294832">
    <property type="component" value="Unassembled WGS sequence"/>
</dbReference>
<dbReference type="InterPro" id="IPR020084">
    <property type="entry name" value="NUDIX_hydrolase_CS"/>
</dbReference>
<dbReference type="PROSITE" id="PS00893">
    <property type="entry name" value="NUDIX_BOX"/>
    <property type="match status" value="1"/>
</dbReference>
<keyword evidence="6" id="KW-0460">Magnesium</keyword>
<keyword evidence="5 6" id="KW-0378">Hydrolase</keyword>
<comment type="subunit">
    <text evidence="3 6">Monomer.</text>
</comment>
<dbReference type="PANTHER" id="PTHR43222:SF11">
    <property type="entry name" value="PHOSPHATASE NUDJ"/>
    <property type="match status" value="1"/>
</dbReference>
<dbReference type="PROSITE" id="PS51462">
    <property type="entry name" value="NUDIX"/>
    <property type="match status" value="1"/>
</dbReference>
<dbReference type="OrthoDB" id="8594221at2"/>
<organism evidence="8 9">
    <name type="scientific">Shewanella fodinae</name>
    <dbReference type="NCBI Taxonomy" id="552357"/>
    <lineage>
        <taxon>Bacteria</taxon>
        <taxon>Pseudomonadati</taxon>
        <taxon>Pseudomonadota</taxon>
        <taxon>Gammaproteobacteria</taxon>
        <taxon>Alteromonadales</taxon>
        <taxon>Shewanellaceae</taxon>
        <taxon>Shewanella</taxon>
    </lineage>
</organism>
<dbReference type="AlphaFoldDB" id="A0A4R2F9Q5"/>
<keyword evidence="9" id="KW-1185">Reference proteome</keyword>
<dbReference type="EMBL" id="SLWF01000014">
    <property type="protein sequence ID" value="TCN83639.1"/>
    <property type="molecule type" value="Genomic_DNA"/>
</dbReference>
<gene>
    <name evidence="6" type="primary">nudJ</name>
    <name evidence="8" type="ORF">EDC91_11435</name>
</gene>
<evidence type="ECO:0000256" key="1">
    <source>
        <dbReference type="ARBA" id="ARBA00001946"/>
    </source>
</evidence>
<dbReference type="GO" id="GO:0017110">
    <property type="term" value="F:nucleoside diphosphate phosphatase activity"/>
    <property type="evidence" value="ECO:0007669"/>
    <property type="project" value="InterPro"/>
</dbReference>
<evidence type="ECO:0000256" key="2">
    <source>
        <dbReference type="ARBA" id="ARBA00007608"/>
    </source>
</evidence>
<dbReference type="EC" id="3.6.1.-" evidence="6"/>
<dbReference type="InterPro" id="IPR033713">
    <property type="entry name" value="NudJ"/>
</dbReference>
<evidence type="ECO:0000256" key="4">
    <source>
        <dbReference type="ARBA" id="ARBA00015552"/>
    </source>
</evidence>
<dbReference type="RefSeq" id="WP_133039091.1">
    <property type="nucleotide sequence ID" value="NZ_SLWF01000014.1"/>
</dbReference>
<sequence>MNDFATRDKVRYRPNVTVACVIEAENRFLMVEEWINGAQKFNQPAGHLEANESLLMACAREVYEETGLTIQPQHLLRIDQYSATSELAFLRFTFCCQLPHCQQAIPQDRDITAAHWLDYDEICTLGAKLRSPLVAAAIDSYRSGPRYDLALLNWQFLILAAGVKP</sequence>
<accession>A0A4R2F9Q5</accession>
<evidence type="ECO:0000313" key="9">
    <source>
        <dbReference type="Proteomes" id="UP000294832"/>
    </source>
</evidence>
<dbReference type="InterPro" id="IPR000086">
    <property type="entry name" value="NUDIX_hydrolase_dom"/>
</dbReference>
<dbReference type="CDD" id="cd03675">
    <property type="entry name" value="NUDIX_Hydrolase"/>
    <property type="match status" value="1"/>
</dbReference>
<dbReference type="SUPFAM" id="SSF55811">
    <property type="entry name" value="Nudix"/>
    <property type="match status" value="1"/>
</dbReference>
<comment type="similarity">
    <text evidence="2 6">Belongs to the Nudix hydrolase family. NudJ subfamily.</text>
</comment>
<comment type="caution">
    <text evidence="8">The sequence shown here is derived from an EMBL/GenBank/DDBJ whole genome shotgun (WGS) entry which is preliminary data.</text>
</comment>
<proteinExistence type="inferred from homology"/>
<dbReference type="GO" id="GO:0017111">
    <property type="term" value="F:ribonucleoside triphosphate phosphatase activity"/>
    <property type="evidence" value="ECO:0007669"/>
    <property type="project" value="InterPro"/>
</dbReference>
<evidence type="ECO:0000313" key="8">
    <source>
        <dbReference type="EMBL" id="TCN83639.1"/>
    </source>
</evidence>
<evidence type="ECO:0000256" key="6">
    <source>
        <dbReference type="RuleBase" id="RU364043"/>
    </source>
</evidence>
<evidence type="ECO:0000259" key="7">
    <source>
        <dbReference type="PROSITE" id="PS51462"/>
    </source>
</evidence>
<dbReference type="InterPro" id="IPR015797">
    <property type="entry name" value="NUDIX_hydrolase-like_dom_sf"/>
</dbReference>